<dbReference type="Gene3D" id="3.40.50.970">
    <property type="match status" value="2"/>
</dbReference>
<keyword evidence="6 10" id="KW-0460">Magnesium</keyword>
<keyword evidence="9 10" id="KW-0414">Isoprene biosynthesis</keyword>
<feature type="binding site" evidence="10">
    <location>
        <position position="146"/>
    </location>
    <ligand>
        <name>Mg(2+)</name>
        <dbReference type="ChEBI" id="CHEBI:18420"/>
    </ligand>
</feature>
<dbReference type="CDD" id="cd07033">
    <property type="entry name" value="TPP_PYR_DXS_TK_like"/>
    <property type="match status" value="1"/>
</dbReference>
<feature type="binding site" evidence="10">
    <location>
        <position position="365"/>
    </location>
    <ligand>
        <name>thiamine diphosphate</name>
        <dbReference type="ChEBI" id="CHEBI:58937"/>
    </ligand>
</feature>
<proteinExistence type="inferred from homology"/>
<evidence type="ECO:0000256" key="8">
    <source>
        <dbReference type="ARBA" id="ARBA00023052"/>
    </source>
</evidence>
<dbReference type="InterPro" id="IPR049557">
    <property type="entry name" value="Transketolase_CS"/>
</dbReference>
<dbReference type="Gene3D" id="3.40.50.920">
    <property type="match status" value="1"/>
</dbReference>
<evidence type="ECO:0000256" key="2">
    <source>
        <dbReference type="ARBA" id="ARBA00011081"/>
    </source>
</evidence>
<comment type="caution">
    <text evidence="12">The sequence shown here is derived from an EMBL/GenBank/DDBJ whole genome shotgun (WGS) entry which is preliminary data.</text>
</comment>
<dbReference type="RefSeq" id="WP_066865433.1">
    <property type="nucleotide sequence ID" value="NZ_CABKVV010000014.1"/>
</dbReference>
<evidence type="ECO:0000256" key="9">
    <source>
        <dbReference type="ARBA" id="ARBA00023229"/>
    </source>
</evidence>
<evidence type="ECO:0000256" key="10">
    <source>
        <dbReference type="HAMAP-Rule" id="MF_00315"/>
    </source>
</evidence>
<feature type="binding site" evidence="10">
    <location>
        <position position="74"/>
    </location>
    <ligand>
        <name>thiamine diphosphate</name>
        <dbReference type="ChEBI" id="CHEBI:58937"/>
    </ligand>
</feature>
<keyword evidence="4 10" id="KW-0808">Transferase</keyword>
<dbReference type="InterPro" id="IPR029061">
    <property type="entry name" value="THDP-binding"/>
</dbReference>
<comment type="pathway">
    <text evidence="1 10">Metabolic intermediate biosynthesis; 1-deoxy-D-xylulose 5-phosphate biosynthesis; 1-deoxy-D-xylulose 5-phosphate from D-glyceraldehyde 3-phosphate and pyruvate: step 1/1.</text>
</comment>
<dbReference type="Pfam" id="PF02780">
    <property type="entry name" value="Transketolase_C"/>
    <property type="match status" value="1"/>
</dbReference>
<evidence type="ECO:0000256" key="3">
    <source>
        <dbReference type="ARBA" id="ARBA00011738"/>
    </source>
</evidence>
<comment type="similarity">
    <text evidence="2 10">Belongs to the transketolase family. DXPS subfamily.</text>
</comment>
<dbReference type="GO" id="GO:0008661">
    <property type="term" value="F:1-deoxy-D-xylulose-5-phosphate synthase activity"/>
    <property type="evidence" value="ECO:0007669"/>
    <property type="project" value="UniProtKB-EC"/>
</dbReference>
<comment type="cofactor">
    <cofactor evidence="10">
        <name>thiamine diphosphate</name>
        <dbReference type="ChEBI" id="CHEBI:58937"/>
    </cofactor>
    <text evidence="10">Binds 1 thiamine pyrophosphate per subunit.</text>
</comment>
<evidence type="ECO:0000256" key="6">
    <source>
        <dbReference type="ARBA" id="ARBA00022842"/>
    </source>
</evidence>
<dbReference type="SUPFAM" id="SSF52518">
    <property type="entry name" value="Thiamin diphosphate-binding fold (THDP-binding)"/>
    <property type="match status" value="1"/>
</dbReference>
<dbReference type="PANTHER" id="PTHR43322">
    <property type="entry name" value="1-D-DEOXYXYLULOSE 5-PHOSPHATE SYNTHASE-RELATED"/>
    <property type="match status" value="1"/>
</dbReference>
<dbReference type="CDD" id="cd02007">
    <property type="entry name" value="TPP_DXS"/>
    <property type="match status" value="1"/>
</dbReference>
<dbReference type="Proteomes" id="UP001524473">
    <property type="component" value="Unassembled WGS sequence"/>
</dbReference>
<sequence length="629" mass="69164">MGNLLGQIHTPQDVRKLNDAELNALCEEIRKAVIETVSGNGGHLASNLGVVELTVALMLAFDPPKDSIVWDVGHQSYPYKLLTGRFNRFSTMRQVGGLAGFPCREESPYDVFTSGHSSTSISAALGLSEANNLQGKEGYVIAVIGDGALSGGLAYEGLNNAGRLHRNLIVILNDNNMSISRNVGSMARYLTYIRTKPGYLKIKNNLESSLQKLPVVGKGISSALRRMKRAVKKVFYNSTIFEDFGFAYYGPFDGHDIRELKETFESAKLINKPVLLHVRTNKGKGYQYAEQDPSIYHGLSGFDVTTGDTGERSQSFSDVFGKEICDLAEENGNICAITAAMQGGTGLTAFREKYRNRFFDVGISEEHAVTFAGGLAVGGMLPVFAVYSTFLQRSYDELIHDVSLQNVKVILAVDRAGVVGEDGKTHQGVFDAAYLQTIPNTTVYSPAYFQELREQLAFLVREGKGLCAIRYPRGKELYKPSYFESSLLPFTVYGPQTGEIAVVTYGRIFSFAAETAELLGNLGYPVKLVKLNRIIPMDQGAVQAVLGCKWVFFFEEGVEQGGIGEHYASLLQNSGFSGRFFLRGIRDPFIKHAPMYHSLEELGLNADGMKDCILQSVCEKGFDYSEKTD</sequence>
<dbReference type="SMART" id="SM00861">
    <property type="entry name" value="Transket_pyr"/>
    <property type="match status" value="1"/>
</dbReference>
<protein>
    <recommendedName>
        <fullName evidence="10">1-deoxy-D-xylulose-5-phosphate synthase</fullName>
        <ecNumber evidence="10">2.2.1.7</ecNumber>
    </recommendedName>
    <alternativeName>
        <fullName evidence="10">1-deoxyxylulose-5-phosphate synthase</fullName>
        <shortName evidence="10">DXP synthase</shortName>
        <shortName evidence="10">DXPS</shortName>
    </alternativeName>
</protein>
<dbReference type="HAMAP" id="MF_00315">
    <property type="entry name" value="DXP_synth"/>
    <property type="match status" value="1"/>
</dbReference>
<dbReference type="InterPro" id="IPR005477">
    <property type="entry name" value="Dxylulose-5-P_synthase"/>
</dbReference>
<feature type="binding site" evidence="10">
    <location>
        <position position="175"/>
    </location>
    <ligand>
        <name>Mg(2+)</name>
        <dbReference type="ChEBI" id="CHEBI:18420"/>
    </ligand>
</feature>
<comment type="catalytic activity">
    <reaction evidence="10">
        <text>D-glyceraldehyde 3-phosphate + pyruvate + H(+) = 1-deoxy-D-xylulose 5-phosphate + CO2</text>
        <dbReference type="Rhea" id="RHEA:12605"/>
        <dbReference type="ChEBI" id="CHEBI:15361"/>
        <dbReference type="ChEBI" id="CHEBI:15378"/>
        <dbReference type="ChEBI" id="CHEBI:16526"/>
        <dbReference type="ChEBI" id="CHEBI:57792"/>
        <dbReference type="ChEBI" id="CHEBI:59776"/>
        <dbReference type="EC" id="2.2.1.7"/>
    </reaction>
</comment>
<dbReference type="NCBIfam" id="TIGR00204">
    <property type="entry name" value="dxs"/>
    <property type="match status" value="1"/>
</dbReference>
<evidence type="ECO:0000256" key="7">
    <source>
        <dbReference type="ARBA" id="ARBA00022977"/>
    </source>
</evidence>
<dbReference type="PANTHER" id="PTHR43322:SF5">
    <property type="entry name" value="1-DEOXY-D-XYLULOSE-5-PHOSPHATE SYNTHASE, CHLOROPLASTIC"/>
    <property type="match status" value="1"/>
</dbReference>
<feature type="domain" description="Transketolase-like pyrimidine-binding" evidence="11">
    <location>
        <begin position="314"/>
        <end position="479"/>
    </location>
</feature>
<dbReference type="InterPro" id="IPR033248">
    <property type="entry name" value="Transketolase_C"/>
</dbReference>
<comment type="function">
    <text evidence="10">Catalyzes the acyloin condensation reaction between C atoms 2 and 3 of pyruvate and glyceraldehyde 3-phosphate to yield 1-deoxy-D-xylulose-5-phosphate (DXP).</text>
</comment>
<dbReference type="InterPro" id="IPR005475">
    <property type="entry name" value="Transketolase-like_Pyr-bd"/>
</dbReference>
<organism evidence="12 13">
    <name type="scientific">Neglectibacter timonensis</name>
    <dbReference type="NCBI Taxonomy" id="1776382"/>
    <lineage>
        <taxon>Bacteria</taxon>
        <taxon>Bacillati</taxon>
        <taxon>Bacillota</taxon>
        <taxon>Clostridia</taxon>
        <taxon>Eubacteriales</taxon>
        <taxon>Oscillospiraceae</taxon>
        <taxon>Neglectibacter</taxon>
    </lineage>
</organism>
<evidence type="ECO:0000313" key="13">
    <source>
        <dbReference type="Proteomes" id="UP001524473"/>
    </source>
</evidence>
<keyword evidence="5 10" id="KW-0479">Metal-binding</keyword>
<feature type="binding site" evidence="10">
    <location>
        <begin position="147"/>
        <end position="148"/>
    </location>
    <ligand>
        <name>thiamine diphosphate</name>
        <dbReference type="ChEBI" id="CHEBI:58937"/>
    </ligand>
</feature>
<feature type="binding site" evidence="10">
    <location>
        <position position="175"/>
    </location>
    <ligand>
        <name>thiamine diphosphate</name>
        <dbReference type="ChEBI" id="CHEBI:58937"/>
    </ligand>
</feature>
<feature type="binding site" evidence="10">
    <location>
        <position position="286"/>
    </location>
    <ligand>
        <name>thiamine diphosphate</name>
        <dbReference type="ChEBI" id="CHEBI:58937"/>
    </ligand>
</feature>
<accession>A0ABT1RVB5</accession>
<keyword evidence="7 10" id="KW-0784">Thiamine biosynthesis</keyword>
<evidence type="ECO:0000256" key="4">
    <source>
        <dbReference type="ARBA" id="ARBA00022679"/>
    </source>
</evidence>
<name>A0ABT1RVB5_9FIRM</name>
<evidence type="ECO:0000256" key="1">
    <source>
        <dbReference type="ARBA" id="ARBA00004980"/>
    </source>
</evidence>
<dbReference type="InterPro" id="IPR009014">
    <property type="entry name" value="Transketo_C/PFOR_II"/>
</dbReference>
<evidence type="ECO:0000256" key="5">
    <source>
        <dbReference type="ARBA" id="ARBA00022723"/>
    </source>
</evidence>
<evidence type="ECO:0000313" key="12">
    <source>
        <dbReference type="EMBL" id="MCQ4838615.1"/>
    </source>
</evidence>
<dbReference type="GeneID" id="90532934"/>
<dbReference type="SUPFAM" id="SSF52922">
    <property type="entry name" value="TK C-terminal domain-like"/>
    <property type="match status" value="1"/>
</dbReference>
<comment type="subunit">
    <text evidence="3 10">Homodimer.</text>
</comment>
<keyword evidence="13" id="KW-1185">Reference proteome</keyword>
<dbReference type="Pfam" id="PF02779">
    <property type="entry name" value="Transket_pyr"/>
    <property type="match status" value="1"/>
</dbReference>
<dbReference type="PROSITE" id="PS00801">
    <property type="entry name" value="TRANSKETOLASE_1"/>
    <property type="match status" value="1"/>
</dbReference>
<reference evidence="12 13" key="1">
    <citation type="submission" date="2022-06" db="EMBL/GenBank/DDBJ databases">
        <title>Isolation of gut microbiota from human fecal samples.</title>
        <authorList>
            <person name="Pamer E.G."/>
            <person name="Barat B."/>
            <person name="Waligurski E."/>
            <person name="Medina S."/>
            <person name="Paddock L."/>
            <person name="Mostad J."/>
        </authorList>
    </citation>
    <scope>NUCLEOTIDE SEQUENCE [LARGE SCALE GENOMIC DNA]</scope>
    <source>
        <strain evidence="12 13">DFI.9.73</strain>
    </source>
</reference>
<evidence type="ECO:0000259" key="11">
    <source>
        <dbReference type="SMART" id="SM00861"/>
    </source>
</evidence>
<dbReference type="Pfam" id="PF13292">
    <property type="entry name" value="DXP_synthase_N"/>
    <property type="match status" value="1"/>
</dbReference>
<gene>
    <name evidence="10 12" type="primary">dxs</name>
    <name evidence="12" type="ORF">NE695_01650</name>
</gene>
<dbReference type="EMBL" id="JANFZH010000002">
    <property type="protein sequence ID" value="MCQ4838615.1"/>
    <property type="molecule type" value="Genomic_DNA"/>
</dbReference>
<comment type="cofactor">
    <cofactor evidence="10">
        <name>Mg(2+)</name>
        <dbReference type="ChEBI" id="CHEBI:18420"/>
    </cofactor>
    <text evidence="10">Binds 1 Mg(2+) ion per subunit.</text>
</comment>
<feature type="binding site" evidence="10">
    <location>
        <begin position="115"/>
        <end position="117"/>
    </location>
    <ligand>
        <name>thiamine diphosphate</name>
        <dbReference type="ChEBI" id="CHEBI:58937"/>
    </ligand>
</feature>
<keyword evidence="8 10" id="KW-0786">Thiamine pyrophosphate</keyword>
<dbReference type="EC" id="2.2.1.7" evidence="10"/>
<dbReference type="NCBIfam" id="NF003933">
    <property type="entry name" value="PRK05444.2-2"/>
    <property type="match status" value="1"/>
</dbReference>